<evidence type="ECO:0000313" key="3">
    <source>
        <dbReference type="Proteomes" id="UP000276133"/>
    </source>
</evidence>
<comment type="caution">
    <text evidence="2">The sequence shown here is derived from an EMBL/GenBank/DDBJ whole genome shotgun (WGS) entry which is preliminary data.</text>
</comment>
<evidence type="ECO:0008006" key="4">
    <source>
        <dbReference type="Google" id="ProtNLM"/>
    </source>
</evidence>
<reference evidence="2 3" key="1">
    <citation type="journal article" date="2018" name="Sci. Rep.">
        <title>Genomic signatures of local adaptation to the degree of environmental predictability in rotifers.</title>
        <authorList>
            <person name="Franch-Gras L."/>
            <person name="Hahn C."/>
            <person name="Garcia-Roger E.M."/>
            <person name="Carmona M.J."/>
            <person name="Serra M."/>
            <person name="Gomez A."/>
        </authorList>
    </citation>
    <scope>NUCLEOTIDE SEQUENCE [LARGE SCALE GENOMIC DNA]</scope>
    <source>
        <strain evidence="2">HYR1</strain>
    </source>
</reference>
<feature type="compositionally biased region" description="Low complexity" evidence="1">
    <location>
        <begin position="371"/>
        <end position="380"/>
    </location>
</feature>
<dbReference type="AlphaFoldDB" id="A0A3M7QU95"/>
<dbReference type="EMBL" id="REGN01005091">
    <property type="protein sequence ID" value="RNA14912.1"/>
    <property type="molecule type" value="Genomic_DNA"/>
</dbReference>
<dbReference type="GO" id="GO:0008270">
    <property type="term" value="F:zinc ion binding"/>
    <property type="evidence" value="ECO:0007669"/>
    <property type="project" value="InterPro"/>
</dbReference>
<evidence type="ECO:0000256" key="1">
    <source>
        <dbReference type="SAM" id="MobiDB-lite"/>
    </source>
</evidence>
<organism evidence="2 3">
    <name type="scientific">Brachionus plicatilis</name>
    <name type="common">Marine rotifer</name>
    <name type="synonym">Brachionus muelleri</name>
    <dbReference type="NCBI Taxonomy" id="10195"/>
    <lineage>
        <taxon>Eukaryota</taxon>
        <taxon>Metazoa</taxon>
        <taxon>Spiralia</taxon>
        <taxon>Gnathifera</taxon>
        <taxon>Rotifera</taxon>
        <taxon>Eurotatoria</taxon>
        <taxon>Monogononta</taxon>
        <taxon>Pseudotrocha</taxon>
        <taxon>Ploima</taxon>
        <taxon>Brachionidae</taxon>
        <taxon>Brachionus</taxon>
    </lineage>
</organism>
<sequence length="399" mass="45214">MINHSNGPGHVHYFTQSLSGFPQGLRSKKKCEFTNTIKIRVTKNLVPTRLDIFNGLKKPLNASDLDSISSISPYHSNSTWLVTFSGEFDAKKLFNQEIDIKSVSVRILDPNVLTDTCLFKVFHLPPNVEDKCIESHFLKSEPEMSHIDSGIDHVIVKETAISNETKQKIIGIKIIDGEEAFVFKVGDPILCKCCNQFGYVKADCPTYRERSSLVCRICHKKGHSTEEHTTANMIRDGDFDKKNTEDDLDREGAEVIRQKTNENPLSGFFSKRKSRSRLLSEQNDNFYKRSIDALDKSVTDDTNSKNGRLSIGHGLENLQYNVNIQNNGNSGIPNTTKQTEHKNEITKIPISKTKTDQKQANTSLQNEHPKQNPTKTQKQQSKIDEKNINRRFSFADKPT</sequence>
<feature type="region of interest" description="Disordered" evidence="1">
    <location>
        <begin position="348"/>
        <end position="399"/>
    </location>
</feature>
<gene>
    <name evidence="2" type="ORF">BpHYR1_009644</name>
</gene>
<keyword evidence="3" id="KW-1185">Reference proteome</keyword>
<dbReference type="GO" id="GO:0003676">
    <property type="term" value="F:nucleic acid binding"/>
    <property type="evidence" value="ECO:0007669"/>
    <property type="project" value="InterPro"/>
</dbReference>
<dbReference type="InterPro" id="IPR036875">
    <property type="entry name" value="Znf_CCHC_sf"/>
</dbReference>
<accession>A0A3M7QU95</accession>
<evidence type="ECO:0000313" key="2">
    <source>
        <dbReference type="EMBL" id="RNA14912.1"/>
    </source>
</evidence>
<dbReference type="SUPFAM" id="SSF57756">
    <property type="entry name" value="Retrovirus zinc finger-like domains"/>
    <property type="match status" value="1"/>
</dbReference>
<proteinExistence type="predicted"/>
<name>A0A3M7QU95_BRAPC</name>
<dbReference type="Proteomes" id="UP000276133">
    <property type="component" value="Unassembled WGS sequence"/>
</dbReference>
<protein>
    <recommendedName>
        <fullName evidence="4">CCHC-type domain-containing protein</fullName>
    </recommendedName>
</protein>